<evidence type="ECO:0000256" key="1">
    <source>
        <dbReference type="ARBA" id="ARBA00004240"/>
    </source>
</evidence>
<dbReference type="SUPFAM" id="SSF52833">
    <property type="entry name" value="Thioredoxin-like"/>
    <property type="match status" value="1"/>
</dbReference>
<comment type="caution">
    <text evidence="9">The sequence shown here is derived from an EMBL/GenBank/DDBJ whole genome shotgun (WGS) entry which is preliminary data.</text>
</comment>
<keyword evidence="3" id="KW-0964">Secreted</keyword>
<sequence length="205" mass="22856">MLGHNSAQPDSAEPVAVICSKSNPTRMPTLSLSLLVLLAAVPGCLARGAAGSKTVSPPSKSESENVKKCPPSFSRGWGDELNWVQTYEEGLYKSRKSNRPLMVIHHLDDCPYSQALKKAFAENKEIQKMAKEDFVMLNLVFETNDKNLWPDSQYVPRIIFVDPSLTVRADIRGKYDNRLYTYESGDIDLLASNMKAAKVLLKHEL</sequence>
<dbReference type="OMA" id="VIHHKED"/>
<dbReference type="InterPro" id="IPR051099">
    <property type="entry name" value="AGR/TXD"/>
</dbReference>
<evidence type="ECO:0000256" key="2">
    <source>
        <dbReference type="ARBA" id="ARBA00004613"/>
    </source>
</evidence>
<reference evidence="9 10" key="1">
    <citation type="journal article" date="2018" name="Nat. Ecol. Evol.">
        <title>Shark genomes provide insights into elasmobranch evolution and the origin of vertebrates.</title>
        <authorList>
            <person name="Hara Y"/>
            <person name="Yamaguchi K"/>
            <person name="Onimaru K"/>
            <person name="Kadota M"/>
            <person name="Koyanagi M"/>
            <person name="Keeley SD"/>
            <person name="Tatsumi K"/>
            <person name="Tanaka K"/>
            <person name="Motone F"/>
            <person name="Kageyama Y"/>
            <person name="Nozu R"/>
            <person name="Adachi N"/>
            <person name="Nishimura O"/>
            <person name="Nakagawa R"/>
            <person name="Tanegashima C"/>
            <person name="Kiyatake I"/>
            <person name="Matsumoto R"/>
            <person name="Murakumo K"/>
            <person name="Nishida K"/>
            <person name="Terakita A"/>
            <person name="Kuratani S"/>
            <person name="Sato K"/>
            <person name="Hyodo S Kuraku.S."/>
        </authorList>
    </citation>
    <scope>NUCLEOTIDE SEQUENCE [LARGE SCALE GENOMIC DNA]</scope>
</reference>
<keyword evidence="4 8" id="KW-0732">Signal</keyword>
<feature type="signal peptide" evidence="8">
    <location>
        <begin position="1"/>
        <end position="46"/>
    </location>
</feature>
<gene>
    <name evidence="9" type="ORF">scyTo_0010471</name>
</gene>
<dbReference type="PANTHER" id="PTHR15337">
    <property type="entry name" value="ANTERIOR GRADIENT PROTEIN-RELATED"/>
    <property type="match status" value="1"/>
</dbReference>
<dbReference type="Pfam" id="PF13899">
    <property type="entry name" value="Thioredoxin_7"/>
    <property type="match status" value="1"/>
</dbReference>
<dbReference type="InterPro" id="IPR036249">
    <property type="entry name" value="Thioredoxin-like_sf"/>
</dbReference>
<protein>
    <submittedName>
        <fullName evidence="9">Uncharacterized protein</fullName>
    </submittedName>
</protein>
<evidence type="ECO:0000313" key="9">
    <source>
        <dbReference type="EMBL" id="GCB68896.1"/>
    </source>
</evidence>
<feature type="chain" id="PRO_5019179685" evidence="8">
    <location>
        <begin position="47"/>
        <end position="205"/>
    </location>
</feature>
<feature type="region of interest" description="Disordered" evidence="7">
    <location>
        <begin position="49"/>
        <end position="69"/>
    </location>
</feature>
<comment type="subcellular location">
    <subcellularLocation>
        <location evidence="1">Endoplasmic reticulum</location>
    </subcellularLocation>
    <subcellularLocation>
        <location evidence="2">Secreted</location>
    </subcellularLocation>
</comment>
<dbReference type="STRING" id="75743.A0A401P706"/>
<name>A0A401P706_SCYTO</name>
<keyword evidence="10" id="KW-1185">Reference proteome</keyword>
<dbReference type="EMBL" id="BFAA01004522">
    <property type="protein sequence ID" value="GCB68896.1"/>
    <property type="molecule type" value="Genomic_DNA"/>
</dbReference>
<dbReference type="Gene3D" id="3.40.30.10">
    <property type="entry name" value="Glutaredoxin"/>
    <property type="match status" value="1"/>
</dbReference>
<evidence type="ECO:0000256" key="8">
    <source>
        <dbReference type="SAM" id="SignalP"/>
    </source>
</evidence>
<evidence type="ECO:0000256" key="5">
    <source>
        <dbReference type="ARBA" id="ARBA00022824"/>
    </source>
</evidence>
<proteinExistence type="inferred from homology"/>
<evidence type="ECO:0000256" key="6">
    <source>
        <dbReference type="ARBA" id="ARBA00038124"/>
    </source>
</evidence>
<keyword evidence="5" id="KW-0256">Endoplasmic reticulum</keyword>
<comment type="similarity">
    <text evidence="6">Belongs to the AGR family.</text>
</comment>
<dbReference type="PANTHER" id="PTHR15337:SF1">
    <property type="entry name" value="ANTERIOR GRADIENT PROTEIN 2 HOMOLOG"/>
    <property type="match status" value="1"/>
</dbReference>
<accession>A0A401P706</accession>
<evidence type="ECO:0000313" key="10">
    <source>
        <dbReference type="Proteomes" id="UP000288216"/>
    </source>
</evidence>
<evidence type="ECO:0000256" key="3">
    <source>
        <dbReference type="ARBA" id="ARBA00022525"/>
    </source>
</evidence>
<evidence type="ECO:0000256" key="4">
    <source>
        <dbReference type="ARBA" id="ARBA00022729"/>
    </source>
</evidence>
<dbReference type="GO" id="GO:0005783">
    <property type="term" value="C:endoplasmic reticulum"/>
    <property type="evidence" value="ECO:0007669"/>
    <property type="project" value="UniProtKB-SubCell"/>
</dbReference>
<organism evidence="9 10">
    <name type="scientific">Scyliorhinus torazame</name>
    <name type="common">Cloudy catshark</name>
    <name type="synonym">Catulus torazame</name>
    <dbReference type="NCBI Taxonomy" id="75743"/>
    <lineage>
        <taxon>Eukaryota</taxon>
        <taxon>Metazoa</taxon>
        <taxon>Chordata</taxon>
        <taxon>Craniata</taxon>
        <taxon>Vertebrata</taxon>
        <taxon>Chondrichthyes</taxon>
        <taxon>Elasmobranchii</taxon>
        <taxon>Galeomorphii</taxon>
        <taxon>Galeoidea</taxon>
        <taxon>Carcharhiniformes</taxon>
        <taxon>Scyliorhinidae</taxon>
        <taxon>Scyliorhinus</taxon>
    </lineage>
</organism>
<dbReference type="Proteomes" id="UP000288216">
    <property type="component" value="Unassembled WGS sequence"/>
</dbReference>
<dbReference type="CDD" id="cd02960">
    <property type="entry name" value="AGR"/>
    <property type="match status" value="1"/>
</dbReference>
<dbReference type="GO" id="GO:0005576">
    <property type="term" value="C:extracellular region"/>
    <property type="evidence" value="ECO:0007669"/>
    <property type="project" value="UniProtKB-SubCell"/>
</dbReference>
<dbReference type="OrthoDB" id="262308at2759"/>
<dbReference type="AlphaFoldDB" id="A0A401P706"/>
<dbReference type="FunFam" id="3.40.30.10:FF:000036">
    <property type="entry name" value="anterior gradient protein 2 homolog"/>
    <property type="match status" value="1"/>
</dbReference>
<evidence type="ECO:0000256" key="7">
    <source>
        <dbReference type="SAM" id="MobiDB-lite"/>
    </source>
</evidence>